<comment type="cofactor">
    <cofactor evidence="2">
        <name>Ca(2+)</name>
        <dbReference type="ChEBI" id="CHEBI:29108"/>
    </cofactor>
</comment>
<evidence type="ECO:0000256" key="1">
    <source>
        <dbReference type="ARBA" id="ARBA00005350"/>
    </source>
</evidence>
<gene>
    <name evidence="3" type="ORF">BpHYR1_003449</name>
</gene>
<dbReference type="OrthoDB" id="191150at2759"/>
<proteinExistence type="inferred from homology"/>
<evidence type="ECO:0000313" key="4">
    <source>
        <dbReference type="Proteomes" id="UP000276133"/>
    </source>
</evidence>
<keyword evidence="2" id="KW-0564">Palmitate</keyword>
<keyword evidence="4" id="KW-1185">Reference proteome</keyword>
<dbReference type="Proteomes" id="UP000276133">
    <property type="component" value="Unassembled WGS sequence"/>
</dbReference>
<dbReference type="Pfam" id="PF03803">
    <property type="entry name" value="Scramblase"/>
    <property type="match status" value="1"/>
</dbReference>
<dbReference type="PANTHER" id="PTHR23248:SF9">
    <property type="entry name" value="PHOSPHOLIPID SCRAMBLASE"/>
    <property type="match status" value="1"/>
</dbReference>
<organism evidence="3 4">
    <name type="scientific">Brachionus plicatilis</name>
    <name type="common">Marine rotifer</name>
    <name type="synonym">Brachionus muelleri</name>
    <dbReference type="NCBI Taxonomy" id="10195"/>
    <lineage>
        <taxon>Eukaryota</taxon>
        <taxon>Metazoa</taxon>
        <taxon>Spiralia</taxon>
        <taxon>Gnathifera</taxon>
        <taxon>Rotifera</taxon>
        <taxon>Eurotatoria</taxon>
        <taxon>Monogononta</taxon>
        <taxon>Pseudotrocha</taxon>
        <taxon>Ploima</taxon>
        <taxon>Brachionidae</taxon>
        <taxon>Brachionus</taxon>
    </lineage>
</organism>
<protein>
    <recommendedName>
        <fullName evidence="2">Phospholipid scramblase</fullName>
    </recommendedName>
</protein>
<dbReference type="InterPro" id="IPR025659">
    <property type="entry name" value="Tubby-like_C"/>
</dbReference>
<comment type="similarity">
    <text evidence="1 2">Belongs to the phospholipid scramblase family.</text>
</comment>
<name>A0A3M7TAS2_BRAPC</name>
<keyword evidence="2" id="KW-0449">Lipoprotein</keyword>
<feature type="non-terminal residue" evidence="3">
    <location>
        <position position="1"/>
    </location>
</feature>
<dbReference type="EMBL" id="REGN01000010">
    <property type="protein sequence ID" value="RNA45182.1"/>
    <property type="molecule type" value="Genomic_DNA"/>
</dbReference>
<comment type="caution">
    <text evidence="3">The sequence shown here is derived from an EMBL/GenBank/DDBJ whole genome shotgun (WGS) entry which is preliminary data.</text>
</comment>
<evidence type="ECO:0000313" key="3">
    <source>
        <dbReference type="EMBL" id="RNA45182.1"/>
    </source>
</evidence>
<dbReference type="PANTHER" id="PTHR23248">
    <property type="entry name" value="PHOSPHOLIPID SCRAMBLASE-RELATED"/>
    <property type="match status" value="1"/>
</dbReference>
<dbReference type="GO" id="GO:0017128">
    <property type="term" value="F:phospholipid scramblase activity"/>
    <property type="evidence" value="ECO:0007669"/>
    <property type="project" value="InterPro"/>
</dbReference>
<dbReference type="AlphaFoldDB" id="A0A3M7TAS2"/>
<accession>A0A3M7TAS2</accession>
<dbReference type="SUPFAM" id="SSF54518">
    <property type="entry name" value="Tubby C-terminal domain-like"/>
    <property type="match status" value="1"/>
</dbReference>
<sequence length="120" mass="13656">TNKFIVYDSDGSVYGYVKQKGSFLRPKFYILDENHEIILNIEGPLCILDGPCFPRNQNFRLLTLDERIEIGKIQKEYSGFVKEMFTAADKFGIEFPVDLSVKIKATLIGALFLIVSLNNT</sequence>
<comment type="function">
    <text evidence="2">May mediate accelerated ATP-independent bidirectional transbilayer migration of phospholipids upon binding calcium ions that results in a loss of phospholipid asymmetry in the plasma membrane.</text>
</comment>
<dbReference type="GO" id="GO:0005886">
    <property type="term" value="C:plasma membrane"/>
    <property type="evidence" value="ECO:0007669"/>
    <property type="project" value="TreeGrafter"/>
</dbReference>
<keyword evidence="2" id="KW-0106">Calcium</keyword>
<evidence type="ECO:0000256" key="2">
    <source>
        <dbReference type="RuleBase" id="RU363116"/>
    </source>
</evidence>
<reference evidence="3 4" key="1">
    <citation type="journal article" date="2018" name="Sci. Rep.">
        <title>Genomic signatures of local adaptation to the degree of environmental predictability in rotifers.</title>
        <authorList>
            <person name="Franch-Gras L."/>
            <person name="Hahn C."/>
            <person name="Garcia-Roger E.M."/>
            <person name="Carmona M.J."/>
            <person name="Serra M."/>
            <person name="Gomez A."/>
        </authorList>
    </citation>
    <scope>NUCLEOTIDE SEQUENCE [LARGE SCALE GENOMIC DNA]</scope>
    <source>
        <strain evidence="3">HYR1</strain>
    </source>
</reference>
<dbReference type="InterPro" id="IPR005552">
    <property type="entry name" value="Scramblase"/>
</dbReference>